<evidence type="ECO:0000256" key="1">
    <source>
        <dbReference type="SAM" id="Phobius"/>
    </source>
</evidence>
<evidence type="ECO:0000313" key="2">
    <source>
        <dbReference type="EMBL" id="GAA0218718.1"/>
    </source>
</evidence>
<dbReference type="SUPFAM" id="SSF103473">
    <property type="entry name" value="MFS general substrate transporter"/>
    <property type="match status" value="1"/>
</dbReference>
<dbReference type="Pfam" id="PF07690">
    <property type="entry name" value="MFS_1"/>
    <property type="match status" value="1"/>
</dbReference>
<keyword evidence="3" id="KW-1185">Reference proteome</keyword>
<feature type="transmembrane region" description="Helical" evidence="1">
    <location>
        <begin position="44"/>
        <end position="64"/>
    </location>
</feature>
<accession>A0ABP3CYT8</accession>
<sequence>MPPPARPLARLVVGWALVADVVPVYPLYALLFADTGLSDGQISLLFAIWSTVAVVAEVPFGALADRFSRRGALVAAGVLQACGYALWTAAPGFWTFAAGVVLWGLGGALVSGALEALLHDGLTAIGAATVFGRVLGRVTAAGLLAQIPAALAATVLFTAGGFTLVGWVSVATCLAAALLASRLPETPRGEPESWLAALRAGLAESSAVPAVRRAVIAVAALTGLDALEEYFPLMAQDWHVPTAVVPLAVLAIPLAGAAGATLRDRHRLAPLLVASAVLLGVAGYLRHPAGLALVAVSYGLYRHALVIAETRLQQRITGSARATVTSVAGLGSEVAAYAVYAVWTVGEVPAAAVAVLVTALLAAHALKDRDRTEDPSHQREVR</sequence>
<organism evidence="2 3">
    <name type="scientific">Saccharothrix mutabilis subsp. mutabilis</name>
    <dbReference type="NCBI Taxonomy" id="66855"/>
    <lineage>
        <taxon>Bacteria</taxon>
        <taxon>Bacillati</taxon>
        <taxon>Actinomycetota</taxon>
        <taxon>Actinomycetes</taxon>
        <taxon>Pseudonocardiales</taxon>
        <taxon>Pseudonocardiaceae</taxon>
        <taxon>Saccharothrix</taxon>
    </lineage>
</organism>
<feature type="transmembrane region" description="Helical" evidence="1">
    <location>
        <begin position="243"/>
        <end position="261"/>
    </location>
</feature>
<dbReference type="InterPro" id="IPR053160">
    <property type="entry name" value="MFS_DHA3_Transporter"/>
</dbReference>
<dbReference type="EMBL" id="BAAABU010000003">
    <property type="protein sequence ID" value="GAA0218718.1"/>
    <property type="molecule type" value="Genomic_DNA"/>
</dbReference>
<dbReference type="PANTHER" id="PTHR23530">
    <property type="entry name" value="TRANSPORT PROTEIN-RELATED"/>
    <property type="match status" value="1"/>
</dbReference>
<keyword evidence="1" id="KW-1133">Transmembrane helix</keyword>
<dbReference type="InterPro" id="IPR011701">
    <property type="entry name" value="MFS"/>
</dbReference>
<dbReference type="InterPro" id="IPR036259">
    <property type="entry name" value="MFS_trans_sf"/>
</dbReference>
<dbReference type="RefSeq" id="WP_343932978.1">
    <property type="nucleotide sequence ID" value="NZ_BAAABU010000003.1"/>
</dbReference>
<name>A0ABP3CYT8_9PSEU</name>
<dbReference type="Gene3D" id="1.20.1250.20">
    <property type="entry name" value="MFS general substrate transporter like domains"/>
    <property type="match status" value="1"/>
</dbReference>
<feature type="transmembrane region" description="Helical" evidence="1">
    <location>
        <begin position="268"/>
        <end position="285"/>
    </location>
</feature>
<gene>
    <name evidence="2" type="ORF">GCM10010492_15780</name>
</gene>
<reference evidence="3" key="1">
    <citation type="journal article" date="2019" name="Int. J. Syst. Evol. Microbiol.">
        <title>The Global Catalogue of Microorganisms (GCM) 10K type strain sequencing project: providing services to taxonomists for standard genome sequencing and annotation.</title>
        <authorList>
            <consortium name="The Broad Institute Genomics Platform"/>
            <consortium name="The Broad Institute Genome Sequencing Center for Infectious Disease"/>
            <person name="Wu L."/>
            <person name="Ma J."/>
        </authorList>
    </citation>
    <scope>NUCLEOTIDE SEQUENCE [LARGE SCALE GENOMIC DNA]</scope>
    <source>
        <strain evidence="3">JCM 3380</strain>
    </source>
</reference>
<comment type="caution">
    <text evidence="2">The sequence shown here is derived from an EMBL/GenBank/DDBJ whole genome shotgun (WGS) entry which is preliminary data.</text>
</comment>
<protein>
    <submittedName>
        <fullName evidence="2">MFS transporter</fullName>
    </submittedName>
</protein>
<dbReference type="PANTHER" id="PTHR23530:SF1">
    <property type="entry name" value="PERMEASE, MAJOR FACILITATOR SUPERFAMILY-RELATED"/>
    <property type="match status" value="1"/>
</dbReference>
<keyword evidence="1" id="KW-0472">Membrane</keyword>
<evidence type="ECO:0000313" key="3">
    <source>
        <dbReference type="Proteomes" id="UP001500416"/>
    </source>
</evidence>
<feature type="transmembrane region" description="Helical" evidence="1">
    <location>
        <begin position="155"/>
        <end position="180"/>
    </location>
</feature>
<keyword evidence="1" id="KW-0812">Transmembrane</keyword>
<feature type="transmembrane region" description="Helical" evidence="1">
    <location>
        <begin position="96"/>
        <end position="118"/>
    </location>
</feature>
<feature type="transmembrane region" description="Helical" evidence="1">
    <location>
        <begin position="348"/>
        <end position="366"/>
    </location>
</feature>
<feature type="transmembrane region" description="Helical" evidence="1">
    <location>
        <begin position="12"/>
        <end position="32"/>
    </location>
</feature>
<dbReference type="Proteomes" id="UP001500416">
    <property type="component" value="Unassembled WGS sequence"/>
</dbReference>
<proteinExistence type="predicted"/>